<reference evidence="2 3" key="1">
    <citation type="journal article" date="2018" name="Front. Plant Sci.">
        <title>Red Clover (Trifolium pratense) and Zigzag Clover (T. medium) - A Picture of Genomic Similarities and Differences.</title>
        <authorList>
            <person name="Dluhosova J."/>
            <person name="Istvanek J."/>
            <person name="Nedelnik J."/>
            <person name="Repkova J."/>
        </authorList>
    </citation>
    <scope>NUCLEOTIDE SEQUENCE [LARGE SCALE GENOMIC DNA]</scope>
    <source>
        <strain evidence="3">cv. 10/8</strain>
        <tissue evidence="2">Leaf</tissue>
    </source>
</reference>
<proteinExistence type="predicted"/>
<evidence type="ECO:0000256" key="1">
    <source>
        <dbReference type="SAM" id="MobiDB-lite"/>
    </source>
</evidence>
<protein>
    <submittedName>
        <fullName evidence="2">Uncharacterized protein</fullName>
    </submittedName>
</protein>
<feature type="compositionally biased region" description="Basic residues" evidence="1">
    <location>
        <begin position="29"/>
        <end position="38"/>
    </location>
</feature>
<feature type="compositionally biased region" description="Polar residues" evidence="1">
    <location>
        <begin position="1"/>
        <end position="16"/>
    </location>
</feature>
<keyword evidence="3" id="KW-1185">Reference proteome</keyword>
<feature type="non-terminal residue" evidence="2">
    <location>
        <position position="1"/>
    </location>
</feature>
<evidence type="ECO:0000313" key="3">
    <source>
        <dbReference type="Proteomes" id="UP000265520"/>
    </source>
</evidence>
<dbReference type="AlphaFoldDB" id="A0A392SQT1"/>
<comment type="caution">
    <text evidence="2">The sequence shown here is derived from an EMBL/GenBank/DDBJ whole genome shotgun (WGS) entry which is preliminary data.</text>
</comment>
<dbReference type="EMBL" id="LXQA010428686">
    <property type="protein sequence ID" value="MCI51221.1"/>
    <property type="molecule type" value="Genomic_DNA"/>
</dbReference>
<accession>A0A392SQT1</accession>
<dbReference type="Proteomes" id="UP000265520">
    <property type="component" value="Unassembled WGS sequence"/>
</dbReference>
<name>A0A392SQT1_9FABA</name>
<feature type="region of interest" description="Disordered" evidence="1">
    <location>
        <begin position="1"/>
        <end position="39"/>
    </location>
</feature>
<organism evidence="2 3">
    <name type="scientific">Trifolium medium</name>
    <dbReference type="NCBI Taxonomy" id="97028"/>
    <lineage>
        <taxon>Eukaryota</taxon>
        <taxon>Viridiplantae</taxon>
        <taxon>Streptophyta</taxon>
        <taxon>Embryophyta</taxon>
        <taxon>Tracheophyta</taxon>
        <taxon>Spermatophyta</taxon>
        <taxon>Magnoliopsida</taxon>
        <taxon>eudicotyledons</taxon>
        <taxon>Gunneridae</taxon>
        <taxon>Pentapetalae</taxon>
        <taxon>rosids</taxon>
        <taxon>fabids</taxon>
        <taxon>Fabales</taxon>
        <taxon>Fabaceae</taxon>
        <taxon>Papilionoideae</taxon>
        <taxon>50 kb inversion clade</taxon>
        <taxon>NPAAA clade</taxon>
        <taxon>Hologalegina</taxon>
        <taxon>IRL clade</taxon>
        <taxon>Trifolieae</taxon>
        <taxon>Trifolium</taxon>
    </lineage>
</organism>
<evidence type="ECO:0000313" key="2">
    <source>
        <dbReference type="EMBL" id="MCI51221.1"/>
    </source>
</evidence>
<sequence>LKDPTHQISTIKSGNIQLDGGGRSNGRIGRWKSRRSKTSTKAMDLVRHLELERLLGNNEIVDGSSEIFNGMRGGHAQ</sequence>